<evidence type="ECO:0000256" key="6">
    <source>
        <dbReference type="ARBA" id="ARBA00022946"/>
    </source>
</evidence>
<dbReference type="GO" id="GO:0020037">
    <property type="term" value="F:heme binding"/>
    <property type="evidence" value="ECO:0007669"/>
    <property type="project" value="TreeGrafter"/>
</dbReference>
<keyword evidence="11 12" id="KW-0479">Metal-binding</keyword>
<keyword evidence="8 12" id="KW-0496">Mitochondrion</keyword>
<protein>
    <recommendedName>
        <fullName evidence="12">Succinate dehydrogenase [ubiquinone] cytochrome b small subunit</fullName>
    </recommendedName>
</protein>
<evidence type="ECO:0000256" key="2">
    <source>
        <dbReference type="ARBA" id="ARBA00007294"/>
    </source>
</evidence>
<keyword evidence="3 12" id="KW-0813">Transport</keyword>
<dbReference type="AlphaFoldDB" id="D3TQ85"/>
<evidence type="ECO:0000256" key="10">
    <source>
        <dbReference type="PIRSR" id="PIRSR607992-1"/>
    </source>
</evidence>
<dbReference type="InterPro" id="IPR034804">
    <property type="entry name" value="SQR/QFR_C/D"/>
</dbReference>
<reference evidence="13" key="2">
    <citation type="submission" date="2010-01" db="EMBL/GenBank/DDBJ databases">
        <authorList>
            <consortium name="International Glossina Genome Initiative"/>
            <person name="da Silva J."/>
            <person name="Ribeiro J.M.C."/>
            <person name="Abbeele J.V."/>
            <person name="Attardo G."/>
            <person name="Hao Z."/>
            <person name="Haines L.R."/>
            <person name="Soares M.B."/>
            <person name="Berriman M."/>
            <person name="Aksoy S."/>
            <person name="Lehane M.J."/>
        </authorList>
    </citation>
    <scope>NUCLEOTIDE SEQUENCE</scope>
    <source>
        <tissue evidence="13">Salivary gland</tissue>
    </source>
</reference>
<dbReference type="GO" id="GO:0048039">
    <property type="term" value="F:ubiquinone binding"/>
    <property type="evidence" value="ECO:0007669"/>
    <property type="project" value="TreeGrafter"/>
</dbReference>
<comment type="function">
    <text evidence="12">Membrane-anchoring subunit of succinate dehydrogenase (SDH) that is involved in complex II of the mitochondrial electron transport chain and is responsible for transferring electrons from succinate to ubiquinone (coenzyme Q).</text>
</comment>
<dbReference type="GO" id="GO:0005743">
    <property type="term" value="C:mitochondrial inner membrane"/>
    <property type="evidence" value="ECO:0007669"/>
    <property type="project" value="UniProtKB-SubCell"/>
</dbReference>
<dbReference type="GO" id="GO:0006121">
    <property type="term" value="P:mitochondrial electron transport, succinate to ubiquinone"/>
    <property type="evidence" value="ECO:0007669"/>
    <property type="project" value="TreeGrafter"/>
</dbReference>
<evidence type="ECO:0000256" key="7">
    <source>
        <dbReference type="ARBA" id="ARBA00022989"/>
    </source>
</evidence>
<dbReference type="Pfam" id="PF05328">
    <property type="entry name" value="CybS"/>
    <property type="match status" value="1"/>
</dbReference>
<evidence type="ECO:0000256" key="3">
    <source>
        <dbReference type="ARBA" id="ARBA00022448"/>
    </source>
</evidence>
<evidence type="ECO:0000256" key="9">
    <source>
        <dbReference type="ARBA" id="ARBA00023136"/>
    </source>
</evidence>
<evidence type="ECO:0000256" key="12">
    <source>
        <dbReference type="RuleBase" id="RU364031"/>
    </source>
</evidence>
<keyword evidence="5 12" id="KW-0999">Mitochondrion inner membrane</keyword>
<comment type="caution">
    <text evidence="12">Lacks conserved residue(s) required for the propagation of feature annotation.</text>
</comment>
<evidence type="ECO:0000313" key="15">
    <source>
        <dbReference type="Proteomes" id="UP000092444"/>
    </source>
</evidence>
<dbReference type="PANTHER" id="PTHR13337:SF2">
    <property type="entry name" value="SUCCINATE DEHYDROGENASE [UBIQUINONE] CYTOCHROME B SMALL SUBUNIT, MITOCHONDRIAL"/>
    <property type="match status" value="1"/>
</dbReference>
<dbReference type="GO" id="GO:0046872">
    <property type="term" value="F:metal ion binding"/>
    <property type="evidence" value="ECO:0007669"/>
    <property type="project" value="UniProtKB-KW"/>
</dbReference>
<keyword evidence="11" id="KW-0408">Iron</keyword>
<reference evidence="13" key="1">
    <citation type="journal article" date="2010" name="BMC Genomics">
        <title>An insight into the sialome of Glossina morsitans morsitans.</title>
        <authorList>
            <person name="Alves-Silva J."/>
            <person name="Ribeiro J.M."/>
            <person name="Van Den Abbeele J."/>
            <person name="Attardo G."/>
            <person name="Hao Z."/>
            <person name="Haines L.R."/>
            <person name="Soares M.B."/>
            <person name="Berriman M."/>
            <person name="Aksoy S."/>
            <person name="Lehane M.J."/>
        </authorList>
    </citation>
    <scope>NUCLEOTIDE SEQUENCE</scope>
    <source>
        <tissue evidence="13">Salivary gland</tissue>
    </source>
</reference>
<reference evidence="14 15" key="4">
    <citation type="submission" date="2014-03" db="EMBL/GenBank/DDBJ databases">
        <title>Genome Sequence of the Tsetse Fly (Glossina morsitans): Vector of African Trypanosomiasis.</title>
        <authorList>
            <consortium name="International Glossina Genome Initiative W.H.O."/>
            <person name="Lawson D."/>
        </authorList>
    </citation>
    <scope>NUCLEOTIDE SEQUENCE [LARGE SCALE GENOMIC DNA]</scope>
    <source>
        <strain evidence="14 15">Yale</strain>
    </source>
</reference>
<feature type="transmembrane region" description="Helical" evidence="12">
    <location>
        <begin position="83"/>
        <end position="116"/>
    </location>
</feature>
<evidence type="ECO:0000256" key="4">
    <source>
        <dbReference type="ARBA" id="ARBA00022692"/>
    </source>
</evidence>
<proteinExistence type="evidence at transcript level"/>
<evidence type="ECO:0000256" key="1">
    <source>
        <dbReference type="ARBA" id="ARBA00004448"/>
    </source>
</evidence>
<evidence type="ECO:0000313" key="13">
    <source>
        <dbReference type="EMBL" id="ADD19863.1"/>
    </source>
</evidence>
<comment type="subcellular location">
    <subcellularLocation>
        <location evidence="1 12">Mitochondrion inner membrane</location>
        <topology evidence="1 12">Multi-pass membrane protein</topology>
    </subcellularLocation>
</comment>
<comment type="similarity">
    <text evidence="2 12">Belongs to the CybS family.</text>
</comment>
<evidence type="ECO:0000256" key="11">
    <source>
        <dbReference type="PIRSR" id="PIRSR607992-2"/>
    </source>
</evidence>
<keyword evidence="6 12" id="KW-0809">Transit peptide</keyword>
<feature type="binding site" evidence="10">
    <location>
        <position position="123"/>
    </location>
    <ligand>
        <name>a ubiquinone</name>
        <dbReference type="ChEBI" id="CHEBI:16389"/>
        <note>ligand shared with IP/SDHB</note>
    </ligand>
</feature>
<feature type="transmembrane region" description="Helical" evidence="12">
    <location>
        <begin position="136"/>
        <end position="157"/>
    </location>
</feature>
<dbReference type="GO" id="GO:0006099">
    <property type="term" value="P:tricarboxylic acid cycle"/>
    <property type="evidence" value="ECO:0007669"/>
    <property type="project" value="UniProtKB-KW"/>
</dbReference>
<dbReference type="CDD" id="cd03496">
    <property type="entry name" value="SQR_TypeC_CybS"/>
    <property type="match status" value="1"/>
</dbReference>
<keyword evidence="9 12" id="KW-0472">Membrane</keyword>
<dbReference type="Gene3D" id="1.20.1300.10">
    <property type="entry name" value="Fumarate reductase/succinate dehydrogenase, transmembrane subunit"/>
    <property type="match status" value="1"/>
</dbReference>
<keyword evidence="15" id="KW-1185">Reference proteome</keyword>
<keyword evidence="4 12" id="KW-0812">Transmembrane</keyword>
<feature type="binding site" description="axial binding residue" evidence="11">
    <location>
        <position position="111"/>
    </location>
    <ligand>
        <name>heme b</name>
        <dbReference type="ChEBI" id="CHEBI:60344"/>
        <note>ligand shared with SDHC</note>
    </ligand>
    <ligandPart>
        <name>Fe</name>
        <dbReference type="ChEBI" id="CHEBI:18248"/>
    </ligandPart>
</feature>
<reference evidence="14" key="6">
    <citation type="submission" date="2021-02" db="UniProtKB">
        <authorList>
            <consortium name="EnsemblMetazoa"/>
        </authorList>
    </citation>
    <scope>IDENTIFICATION</scope>
    <source>
        <strain evidence="14">Yale</strain>
    </source>
</reference>
<dbReference type="STRING" id="37546.D3TQ85"/>
<reference evidence="14" key="5">
    <citation type="submission" date="2016-10" db="UniProtKB">
        <authorList>
            <consortium name="VectorBase"/>
        </authorList>
    </citation>
    <scope>IDENTIFICATION</scope>
    <source>
        <strain evidence="14">Yale</strain>
    </source>
</reference>
<evidence type="ECO:0000313" key="14">
    <source>
        <dbReference type="EnsemblMetazoa" id="GMOY011518-PA"/>
    </source>
</evidence>
<evidence type="ECO:0000256" key="5">
    <source>
        <dbReference type="ARBA" id="ARBA00022792"/>
    </source>
</evidence>
<dbReference type="FunFam" id="1.20.1300.10:FF:000017">
    <property type="entry name" value="Succinate dehydrogenase [ubiquinone] cytochrome b small subunit"/>
    <property type="match status" value="1"/>
</dbReference>
<keyword evidence="7 12" id="KW-1133">Transmembrane helix</keyword>
<organism evidence="13">
    <name type="scientific">Glossina morsitans morsitans</name>
    <name type="common">Savannah tsetse fly</name>
    <dbReference type="NCBI Taxonomy" id="37546"/>
    <lineage>
        <taxon>Eukaryota</taxon>
        <taxon>Metazoa</taxon>
        <taxon>Ecdysozoa</taxon>
        <taxon>Arthropoda</taxon>
        <taxon>Hexapoda</taxon>
        <taxon>Insecta</taxon>
        <taxon>Pterygota</taxon>
        <taxon>Neoptera</taxon>
        <taxon>Endopterygota</taxon>
        <taxon>Diptera</taxon>
        <taxon>Brachycera</taxon>
        <taxon>Muscomorpha</taxon>
        <taxon>Hippoboscoidea</taxon>
        <taxon>Glossinidae</taxon>
        <taxon>Glossina</taxon>
    </lineage>
</organism>
<dbReference type="PANTHER" id="PTHR13337">
    <property type="entry name" value="SUCCINATE DEHYDROGENASE"/>
    <property type="match status" value="1"/>
</dbReference>
<evidence type="ECO:0000256" key="8">
    <source>
        <dbReference type="ARBA" id="ARBA00023128"/>
    </source>
</evidence>
<name>D3TQ85_GLOMM</name>
<dbReference type="InterPro" id="IPR007992">
    <property type="entry name" value="CybS"/>
</dbReference>
<reference evidence="14" key="3">
    <citation type="submission" date="2014-03" db="EMBL/GenBank/DDBJ databases">
        <title>Genome Sequence of the Tsetse Fly (Glossina morsitans): Vector of African Trypanosomiasis.</title>
        <authorList>
            <person name="Lawson D."/>
        </authorList>
    </citation>
    <scope>NUCLEOTIDE SEQUENCE [LARGE SCALE GENOMIC DNA]</scope>
    <source>
        <strain evidence="14">Yale</strain>
    </source>
</reference>
<keyword evidence="12" id="KW-0249">Electron transport</keyword>
<dbReference type="EnsemblMetazoa" id="GMOY011518-RA">
    <property type="protein sequence ID" value="GMOY011518-PA"/>
    <property type="gene ID" value="GMOY011518"/>
</dbReference>
<dbReference type="Proteomes" id="UP000092444">
    <property type="component" value="Unassembled WGS sequence"/>
</dbReference>
<dbReference type="EMBL" id="EZ423587">
    <property type="protein sequence ID" value="ADD19863.1"/>
    <property type="molecule type" value="mRNA"/>
</dbReference>
<dbReference type="EMBL" id="CCAG010012076">
    <property type="status" value="NOT_ANNOTATED_CDS"/>
    <property type="molecule type" value="Genomic_DNA"/>
</dbReference>
<accession>D3TQ85</accession>
<sequence>MALQLAIRNASRLNAANILKTGRLTPLKSYATTIVGAQRIANSLNIAKCVKPFTRTIAVSAPRMSAAGGNHTTLWTLERAVSLALLGVIPAAFLVPSQTLDALMAVSLVLHSHWGIEAMITDYVRPAIVGNVLPKVAHASLLLLSMATLGGLFYLIYNDIGIAKSVKKLWAVKAA</sequence>
<keyword evidence="12" id="KW-0349">Heme</keyword>
<keyword evidence="12" id="KW-0816">Tricarboxylic acid cycle</keyword>
<dbReference type="VEuPathDB" id="VectorBase:GMOY011518"/>